<reference evidence="4" key="2">
    <citation type="journal article" date="2022" name="Hortic Res">
        <title>The genome of Dioscorea zingiberensis sheds light on the biosynthesis, origin and evolution of the medicinally important diosgenin saponins.</title>
        <authorList>
            <person name="Li Y."/>
            <person name="Tan C."/>
            <person name="Li Z."/>
            <person name="Guo J."/>
            <person name="Li S."/>
            <person name="Chen X."/>
            <person name="Wang C."/>
            <person name="Dai X."/>
            <person name="Yang H."/>
            <person name="Song W."/>
            <person name="Hou L."/>
            <person name="Xu J."/>
            <person name="Tong Z."/>
            <person name="Xu A."/>
            <person name="Yuan X."/>
            <person name="Wang W."/>
            <person name="Yang Q."/>
            <person name="Chen L."/>
            <person name="Sun Z."/>
            <person name="Wang K."/>
            <person name="Pan B."/>
            <person name="Chen J."/>
            <person name="Bao Y."/>
            <person name="Liu F."/>
            <person name="Qi X."/>
            <person name="Gang D.R."/>
            <person name="Wen J."/>
            <person name="Li J."/>
        </authorList>
    </citation>
    <scope>NUCLEOTIDE SEQUENCE</scope>
    <source>
        <strain evidence="4">Dzin_1.0</strain>
    </source>
</reference>
<organism evidence="4 5">
    <name type="scientific">Dioscorea zingiberensis</name>
    <dbReference type="NCBI Taxonomy" id="325984"/>
    <lineage>
        <taxon>Eukaryota</taxon>
        <taxon>Viridiplantae</taxon>
        <taxon>Streptophyta</taxon>
        <taxon>Embryophyta</taxon>
        <taxon>Tracheophyta</taxon>
        <taxon>Spermatophyta</taxon>
        <taxon>Magnoliopsida</taxon>
        <taxon>Liliopsida</taxon>
        <taxon>Dioscoreales</taxon>
        <taxon>Dioscoreaceae</taxon>
        <taxon>Dioscorea</taxon>
    </lineage>
</organism>
<comment type="caution">
    <text evidence="4">The sequence shown here is derived from an EMBL/GenBank/DDBJ whole genome shotgun (WGS) entry which is preliminary data.</text>
</comment>
<dbReference type="PANTHER" id="PTHR46344:SF19">
    <property type="entry name" value="F-BOX DOMAIN-CONTAINING PROTEIN"/>
    <property type="match status" value="1"/>
</dbReference>
<dbReference type="SUPFAM" id="SSF81383">
    <property type="entry name" value="F-box domain"/>
    <property type="match status" value="1"/>
</dbReference>
<gene>
    <name evidence="4" type="ORF">J5N97_005749</name>
</gene>
<evidence type="ECO:0000313" key="5">
    <source>
        <dbReference type="Proteomes" id="UP001085076"/>
    </source>
</evidence>
<dbReference type="OrthoDB" id="45365at2759"/>
<proteinExistence type="predicted"/>
<dbReference type="Pfam" id="PF25210">
    <property type="entry name" value="Kelch_FKB95"/>
    <property type="match status" value="1"/>
</dbReference>
<dbReference type="EMBL" id="JAGGNH010000001">
    <property type="protein sequence ID" value="KAJ0987393.1"/>
    <property type="molecule type" value="Genomic_DNA"/>
</dbReference>
<dbReference type="AlphaFoldDB" id="A0A9D5HSL9"/>
<dbReference type="InterPro" id="IPR036047">
    <property type="entry name" value="F-box-like_dom_sf"/>
</dbReference>
<keyword evidence="2" id="KW-0677">Repeat</keyword>
<evidence type="ECO:0000259" key="3">
    <source>
        <dbReference type="PROSITE" id="PS50181"/>
    </source>
</evidence>
<dbReference type="PROSITE" id="PS50181">
    <property type="entry name" value="FBOX"/>
    <property type="match status" value="1"/>
</dbReference>
<dbReference type="InterPro" id="IPR057499">
    <property type="entry name" value="Kelch_FKB95"/>
</dbReference>
<accession>A0A9D5HSL9</accession>
<evidence type="ECO:0000256" key="2">
    <source>
        <dbReference type="ARBA" id="ARBA00022737"/>
    </source>
</evidence>
<dbReference type="SUPFAM" id="SSF117281">
    <property type="entry name" value="Kelch motif"/>
    <property type="match status" value="1"/>
</dbReference>
<dbReference type="Gene3D" id="1.20.1280.50">
    <property type="match status" value="1"/>
</dbReference>
<dbReference type="SMART" id="SM00612">
    <property type="entry name" value="Kelch"/>
    <property type="match status" value="2"/>
</dbReference>
<evidence type="ECO:0000313" key="4">
    <source>
        <dbReference type="EMBL" id="KAJ0987393.1"/>
    </source>
</evidence>
<protein>
    <recommendedName>
        <fullName evidence="3">F-box domain-containing protein</fullName>
    </recommendedName>
</protein>
<keyword evidence="5" id="KW-1185">Reference proteome</keyword>
<dbReference type="InterPro" id="IPR006652">
    <property type="entry name" value="Kelch_1"/>
</dbReference>
<evidence type="ECO:0000256" key="1">
    <source>
        <dbReference type="ARBA" id="ARBA00022441"/>
    </source>
</evidence>
<dbReference type="InterPro" id="IPR001810">
    <property type="entry name" value="F-box_dom"/>
</dbReference>
<name>A0A9D5HSL9_9LILI</name>
<dbReference type="Pfam" id="PF00646">
    <property type="entry name" value="F-box"/>
    <property type="match status" value="1"/>
</dbReference>
<keyword evidence="1" id="KW-0880">Kelch repeat</keyword>
<dbReference type="CDD" id="cd22152">
    <property type="entry name" value="F-box_AtAFR-like"/>
    <property type="match status" value="1"/>
</dbReference>
<dbReference type="InterPro" id="IPR015915">
    <property type="entry name" value="Kelch-typ_b-propeller"/>
</dbReference>
<sequence length="349" mass="37241">MADSSSLLIPFLPDDISLQILARVPRSSHTILSLVSRSWRSILHSPVLFAVRSSLHLPSPLILLNARTPSGTSLWFPIDPLPNPNPNPRPLPSPSLPVSGAATATLGHALYLLGGSLNGIPSSAVQVFDATTRQWSLGPRMSTAREFAAAAALNGQIYAAGGCTPSAKTWAEVLHPGGALWVTVPSPSEVRDRWMHGCAVIGRKILAVVDRGGVVYDTVAGEWGPVPKKLDLGWRGRAAVVGGLLYTYDYLGKIRAYDLEGNQWLSVGGVEKKLPKFLCGATLANFGGLLCLVWESGGKTKEMEIVCAGLRISRTEEAKGLVGEILWKHRLVLSVPRGSSIAHCVAVDL</sequence>
<feature type="domain" description="F-box" evidence="3">
    <location>
        <begin position="6"/>
        <end position="52"/>
    </location>
</feature>
<dbReference type="SMART" id="SM00256">
    <property type="entry name" value="FBOX"/>
    <property type="match status" value="1"/>
</dbReference>
<dbReference type="Proteomes" id="UP001085076">
    <property type="component" value="Miscellaneous, Linkage group lg01"/>
</dbReference>
<dbReference type="Gene3D" id="2.120.10.80">
    <property type="entry name" value="Kelch-type beta propeller"/>
    <property type="match status" value="1"/>
</dbReference>
<reference evidence="4" key="1">
    <citation type="submission" date="2021-03" db="EMBL/GenBank/DDBJ databases">
        <authorList>
            <person name="Li Z."/>
            <person name="Yang C."/>
        </authorList>
    </citation>
    <scope>NUCLEOTIDE SEQUENCE</scope>
    <source>
        <strain evidence="4">Dzin_1.0</strain>
        <tissue evidence="4">Leaf</tissue>
    </source>
</reference>
<dbReference type="PANTHER" id="PTHR46344">
    <property type="entry name" value="OS02G0202900 PROTEIN"/>
    <property type="match status" value="1"/>
</dbReference>